<feature type="non-terminal residue" evidence="2">
    <location>
        <position position="1"/>
    </location>
</feature>
<evidence type="ECO:0000313" key="2">
    <source>
        <dbReference type="EMBL" id="GAI82162.1"/>
    </source>
</evidence>
<dbReference type="EMBL" id="BARW01014970">
    <property type="protein sequence ID" value="GAI82162.1"/>
    <property type="molecule type" value="Genomic_DNA"/>
</dbReference>
<dbReference type="PANTHER" id="PTHR45947:SF3">
    <property type="entry name" value="SULFOQUINOVOSYL TRANSFERASE SQD2"/>
    <property type="match status" value="1"/>
</dbReference>
<evidence type="ECO:0000259" key="1">
    <source>
        <dbReference type="Pfam" id="PF00534"/>
    </source>
</evidence>
<accession>X1RN39</accession>
<sequence>PTEKEKEELIRHYGALPERIGVVPCGVNLEQFKPINKESARQYLGFGNDKIILFVGRIDPLKGIDKLIKAMPYLQNIQGLRLVVVGGGEHSQHEIDQLQKLASELNIQGSVTFLGLIKHDQLPYFYSAADACVVPSYYESFGLVALESLACGTPVVATDVGNLKSVIRQGETGYVVIDNAPHHLADKIALLLSRPSTDIESTLSIRASVSSFSWSNIAEAIIRECQLVLANYLAPVS</sequence>
<organism evidence="2">
    <name type="scientific">marine sediment metagenome</name>
    <dbReference type="NCBI Taxonomy" id="412755"/>
    <lineage>
        <taxon>unclassified sequences</taxon>
        <taxon>metagenomes</taxon>
        <taxon>ecological metagenomes</taxon>
    </lineage>
</organism>
<dbReference type="GO" id="GO:0016757">
    <property type="term" value="F:glycosyltransferase activity"/>
    <property type="evidence" value="ECO:0007669"/>
    <property type="project" value="InterPro"/>
</dbReference>
<protein>
    <recommendedName>
        <fullName evidence="1">Glycosyl transferase family 1 domain-containing protein</fullName>
    </recommendedName>
</protein>
<feature type="domain" description="Glycosyl transferase family 1" evidence="1">
    <location>
        <begin position="39"/>
        <end position="195"/>
    </location>
</feature>
<dbReference type="AlphaFoldDB" id="X1RN39"/>
<dbReference type="PANTHER" id="PTHR45947">
    <property type="entry name" value="SULFOQUINOVOSYL TRANSFERASE SQD2"/>
    <property type="match status" value="1"/>
</dbReference>
<name>X1RN39_9ZZZZ</name>
<comment type="caution">
    <text evidence="2">The sequence shown here is derived from an EMBL/GenBank/DDBJ whole genome shotgun (WGS) entry which is preliminary data.</text>
</comment>
<dbReference type="InterPro" id="IPR001296">
    <property type="entry name" value="Glyco_trans_1"/>
</dbReference>
<dbReference type="SUPFAM" id="SSF53756">
    <property type="entry name" value="UDP-Glycosyltransferase/glycogen phosphorylase"/>
    <property type="match status" value="1"/>
</dbReference>
<reference evidence="2" key="1">
    <citation type="journal article" date="2014" name="Front. Microbiol.">
        <title>High frequency of phylogenetically diverse reductive dehalogenase-homologous genes in deep subseafloor sedimentary metagenomes.</title>
        <authorList>
            <person name="Kawai M."/>
            <person name="Futagami T."/>
            <person name="Toyoda A."/>
            <person name="Takaki Y."/>
            <person name="Nishi S."/>
            <person name="Hori S."/>
            <person name="Arai W."/>
            <person name="Tsubouchi T."/>
            <person name="Morono Y."/>
            <person name="Uchiyama I."/>
            <person name="Ito T."/>
            <person name="Fujiyama A."/>
            <person name="Inagaki F."/>
            <person name="Takami H."/>
        </authorList>
    </citation>
    <scope>NUCLEOTIDE SEQUENCE</scope>
    <source>
        <strain evidence="2">Expedition CK06-06</strain>
    </source>
</reference>
<dbReference type="InterPro" id="IPR050194">
    <property type="entry name" value="Glycosyltransferase_grp1"/>
</dbReference>
<dbReference type="Gene3D" id="3.40.50.2000">
    <property type="entry name" value="Glycogen Phosphorylase B"/>
    <property type="match status" value="2"/>
</dbReference>
<gene>
    <name evidence="2" type="ORF">S12H4_26396</name>
</gene>
<dbReference type="Pfam" id="PF00534">
    <property type="entry name" value="Glycos_transf_1"/>
    <property type="match status" value="1"/>
</dbReference>
<proteinExistence type="predicted"/>